<dbReference type="EnsemblMetazoa" id="XM_038212706.1">
    <property type="protein sequence ID" value="XP_038068634.1"/>
    <property type="gene ID" value="LOC119738003"/>
</dbReference>
<evidence type="ECO:0000259" key="11">
    <source>
        <dbReference type="PROSITE" id="PS51847"/>
    </source>
</evidence>
<evidence type="ECO:0000256" key="8">
    <source>
        <dbReference type="ARBA" id="ARBA00023136"/>
    </source>
</evidence>
<accession>A0A914AYM7</accession>
<keyword evidence="2" id="KW-0813">Transport</keyword>
<dbReference type="PANTHER" id="PTHR13466">
    <property type="entry name" value="TEX2 PROTEIN-RELATED"/>
    <property type="match status" value="1"/>
</dbReference>
<dbReference type="InterPro" id="IPR031468">
    <property type="entry name" value="SMP_LBD"/>
</dbReference>
<dbReference type="RefSeq" id="XP_038068634.1">
    <property type="nucleotide sequence ID" value="XM_038212706.1"/>
</dbReference>
<feature type="compositionally biased region" description="Polar residues" evidence="9">
    <location>
        <begin position="54"/>
        <end position="73"/>
    </location>
</feature>
<feature type="compositionally biased region" description="Basic and acidic residues" evidence="9">
    <location>
        <begin position="866"/>
        <end position="880"/>
    </location>
</feature>
<keyword evidence="8 10" id="KW-0472">Membrane</keyword>
<feature type="transmembrane region" description="Helical" evidence="10">
    <location>
        <begin position="413"/>
        <end position="432"/>
    </location>
</feature>
<protein>
    <recommendedName>
        <fullName evidence="11">SMP-LTD domain-containing protein</fullName>
    </recommendedName>
</protein>
<evidence type="ECO:0000256" key="9">
    <source>
        <dbReference type="SAM" id="MobiDB-lite"/>
    </source>
</evidence>
<sequence length="1075" mass="121026">MTDKKTKPPRPPAPNLASKKRPLPSTTISLRYNPLMGSDDDDDLNDNSEKGISFITTKGKTPSGASLTKSSSLDGVPNLAKTDANPSRQEQLKHSIMQSMEANYGKRREDSPPVNKPVAKVREQELKAKPPPPLPNEAEKRKTIISTDSSEAKTGKPITSITGLMKVPNTVLKEDDEASSLPADCEEATTDPLSFLDKVMEEQLEKEALEEEAEREKQKQNKLNANRTNLASHKRARSLDSDAYKGKQEPGDALEIDPCYYNIPAPSDLPDEAVFSRPVPSGSPHVRHRKVPAKNMSLSLSGLLATSNDDNGEEEKEASTSTRSSRSTLDSPDGGKQEAVTDNELQNKSPSSPFAKEEVVEAAPQTQKESKEVAAKEETTKSPSAPPVFLLSLLSLCLFVSFQFPLSSYMTGFFAGMALMFYSMLFAIWLSLGSSPPGRQQEDRFWDEEDLSTPLVIPGVPLSASVIRSKEQKRVMQKQPLAEDDSTKSQGWMNELPMTYDPDNYHTSQTQSVYVRLDGYSLRLSRPRHNIPRRAMFDEPAVHKVEFVHQRHYDMRDSKVYLLPSGLVKKRLWSKKYPICIELPKKGISLECKDTMKETTDHTDRCDNRSHDDTDAKSMGFDCIQKEECDDRILYLFTRTSRDKEEWYWKFDIAAKFDRLERGRRPIPTLNKGVFLIGGELTKDGGSQHLHRADPDDVAARKGTIDFYRFLTKVMPKEKDPKEVVVSQGVNVKAGNVTYASPARRQPKPEVNGPGTSPVDWVNAVVGRFFWDFLREESWANLVQTKLQKKLSKLKVPYFIEELKITDIDLGVNSPQLRRVSRPRLDDRGLWVDLDMVYGGSCMVSMTTKVNLWRLGKGDKYEREMAEIPPVKKETKEKERKGKRQQAPQEMKTTSYEYDKPRTPSMAALDSEVEDSAESSDEEADDAFVSQEAAAPSVETETAKGSGKLMRFVNKIASSKYFQSATQNKYIKRAMDEVSNTPVELTVEVKRLTGTLCVNVPPPPTDRFWFGFRDKPNLWLSAKPKLGARQVTITHITDYIEKKLETEFQKVFVLPNMDDVPLPIMTSNIFDNCPF</sequence>
<dbReference type="CDD" id="cd21675">
    <property type="entry name" value="SMP_TEX2"/>
    <property type="match status" value="1"/>
</dbReference>
<feature type="compositionally biased region" description="Polar residues" evidence="9">
    <location>
        <begin position="221"/>
        <end position="231"/>
    </location>
</feature>
<evidence type="ECO:0000256" key="2">
    <source>
        <dbReference type="ARBA" id="ARBA00022448"/>
    </source>
</evidence>
<proteinExistence type="predicted"/>
<evidence type="ECO:0000256" key="10">
    <source>
        <dbReference type="SAM" id="Phobius"/>
    </source>
</evidence>
<keyword evidence="3 10" id="KW-0812">Transmembrane</keyword>
<dbReference type="PANTHER" id="PTHR13466:SF0">
    <property type="entry name" value="SMP-LTD DOMAIN-CONTAINING PROTEIN"/>
    <property type="match status" value="1"/>
</dbReference>
<feature type="compositionally biased region" description="Basic and acidic residues" evidence="9">
    <location>
        <begin position="237"/>
        <end position="250"/>
    </location>
</feature>
<keyword evidence="4" id="KW-0256">Endoplasmic reticulum</keyword>
<name>A0A914AYM7_PATMI</name>
<reference evidence="12" key="1">
    <citation type="submission" date="2022-11" db="UniProtKB">
        <authorList>
            <consortium name="EnsemblMetazoa"/>
        </authorList>
    </citation>
    <scope>IDENTIFICATION</scope>
</reference>
<dbReference type="OrthoDB" id="26740at2759"/>
<dbReference type="GeneID" id="119738003"/>
<feature type="compositionally biased region" description="Polar residues" evidence="9">
    <location>
        <begin position="886"/>
        <end position="896"/>
    </location>
</feature>
<feature type="region of interest" description="Disordered" evidence="9">
    <location>
        <begin position="473"/>
        <end position="492"/>
    </location>
</feature>
<evidence type="ECO:0000256" key="1">
    <source>
        <dbReference type="ARBA" id="ARBA00004586"/>
    </source>
</evidence>
<evidence type="ECO:0000256" key="4">
    <source>
        <dbReference type="ARBA" id="ARBA00022824"/>
    </source>
</evidence>
<feature type="transmembrane region" description="Helical" evidence="10">
    <location>
        <begin position="388"/>
        <end position="406"/>
    </location>
</feature>
<dbReference type="OMA" id="REESWAN"/>
<evidence type="ECO:0000313" key="13">
    <source>
        <dbReference type="Proteomes" id="UP000887568"/>
    </source>
</evidence>
<evidence type="ECO:0000313" key="12">
    <source>
        <dbReference type="EnsemblMetazoa" id="XP_038068634.1"/>
    </source>
</evidence>
<evidence type="ECO:0000256" key="5">
    <source>
        <dbReference type="ARBA" id="ARBA00022989"/>
    </source>
</evidence>
<feature type="region of interest" description="Disordered" evidence="9">
    <location>
        <begin position="866"/>
        <end position="943"/>
    </location>
</feature>
<feature type="region of interest" description="Disordered" evidence="9">
    <location>
        <begin position="1"/>
        <end position="161"/>
    </location>
</feature>
<comment type="subcellular location">
    <subcellularLocation>
        <location evidence="1">Endoplasmic reticulum membrane</location>
    </subcellularLocation>
</comment>
<feature type="domain" description="SMP-LTD" evidence="11">
    <location>
        <begin position="755"/>
        <end position="1063"/>
    </location>
</feature>
<dbReference type="GO" id="GO:0008289">
    <property type="term" value="F:lipid binding"/>
    <property type="evidence" value="ECO:0007669"/>
    <property type="project" value="UniProtKB-KW"/>
</dbReference>
<keyword evidence="5 10" id="KW-1133">Transmembrane helix</keyword>
<feature type="compositionally biased region" description="Basic and acidic residues" evidence="9">
    <location>
        <begin position="368"/>
        <end position="380"/>
    </location>
</feature>
<dbReference type="PROSITE" id="PS51847">
    <property type="entry name" value="SMP"/>
    <property type="match status" value="1"/>
</dbReference>
<keyword evidence="13" id="KW-1185">Reference proteome</keyword>
<dbReference type="AlphaFoldDB" id="A0A914AYM7"/>
<feature type="compositionally biased region" description="Polar residues" evidence="9">
    <location>
        <begin position="343"/>
        <end position="352"/>
    </location>
</feature>
<dbReference type="GO" id="GO:0005789">
    <property type="term" value="C:endoplasmic reticulum membrane"/>
    <property type="evidence" value="ECO:0007669"/>
    <property type="project" value="UniProtKB-SubCell"/>
</dbReference>
<evidence type="ECO:0000256" key="3">
    <source>
        <dbReference type="ARBA" id="ARBA00022692"/>
    </source>
</evidence>
<keyword evidence="7" id="KW-0446">Lipid-binding</keyword>
<evidence type="ECO:0000256" key="7">
    <source>
        <dbReference type="ARBA" id="ARBA00023121"/>
    </source>
</evidence>
<feature type="region of interest" description="Disordered" evidence="9">
    <location>
        <begin position="206"/>
        <end position="384"/>
    </location>
</feature>
<feature type="compositionally biased region" description="Acidic residues" evidence="9">
    <location>
        <begin position="911"/>
        <end position="926"/>
    </location>
</feature>
<evidence type="ECO:0000256" key="6">
    <source>
        <dbReference type="ARBA" id="ARBA00023055"/>
    </source>
</evidence>
<feature type="compositionally biased region" description="Low complexity" evidence="9">
    <location>
        <begin position="319"/>
        <end position="328"/>
    </location>
</feature>
<keyword evidence="6" id="KW-0445">Lipid transport</keyword>
<organism evidence="12 13">
    <name type="scientific">Patiria miniata</name>
    <name type="common">Bat star</name>
    <name type="synonym">Asterina miniata</name>
    <dbReference type="NCBI Taxonomy" id="46514"/>
    <lineage>
        <taxon>Eukaryota</taxon>
        <taxon>Metazoa</taxon>
        <taxon>Echinodermata</taxon>
        <taxon>Eleutherozoa</taxon>
        <taxon>Asterozoa</taxon>
        <taxon>Asteroidea</taxon>
        <taxon>Valvatacea</taxon>
        <taxon>Valvatida</taxon>
        <taxon>Asterinidae</taxon>
        <taxon>Patiria</taxon>
    </lineage>
</organism>
<dbReference type="GO" id="GO:0006869">
    <property type="term" value="P:lipid transport"/>
    <property type="evidence" value="ECO:0007669"/>
    <property type="project" value="UniProtKB-KW"/>
</dbReference>
<dbReference type="Proteomes" id="UP000887568">
    <property type="component" value="Unplaced"/>
</dbReference>
<feature type="compositionally biased region" description="Polar residues" evidence="9">
    <location>
        <begin position="296"/>
        <end position="309"/>
    </location>
</feature>